<dbReference type="Gene3D" id="3.40.50.2000">
    <property type="entry name" value="Glycogen Phosphorylase B"/>
    <property type="match status" value="2"/>
</dbReference>
<reference evidence="3 4" key="1">
    <citation type="submission" date="2024-03" db="EMBL/GenBank/DDBJ databases">
        <title>Human intestinal bacterial collection.</title>
        <authorList>
            <person name="Pauvert C."/>
            <person name="Hitch T.C.A."/>
            <person name="Clavel T."/>
        </authorList>
    </citation>
    <scope>NUCLEOTIDE SEQUENCE [LARGE SCALE GENOMIC DNA]</scope>
    <source>
        <strain evidence="3 4">CLA-SR-H024</strain>
    </source>
</reference>
<dbReference type="EMBL" id="JBBMFN010000091">
    <property type="protein sequence ID" value="MEQ2468303.1"/>
    <property type="molecule type" value="Genomic_DNA"/>
</dbReference>
<evidence type="ECO:0000259" key="2">
    <source>
        <dbReference type="Pfam" id="PF00534"/>
    </source>
</evidence>
<dbReference type="PANTHER" id="PTHR46401">
    <property type="entry name" value="GLYCOSYLTRANSFERASE WBBK-RELATED"/>
    <property type="match status" value="1"/>
</dbReference>
<dbReference type="Proteomes" id="UP001465426">
    <property type="component" value="Unassembled WGS sequence"/>
</dbReference>
<evidence type="ECO:0000313" key="3">
    <source>
        <dbReference type="EMBL" id="MEQ2468303.1"/>
    </source>
</evidence>
<dbReference type="InterPro" id="IPR001296">
    <property type="entry name" value="Glyco_trans_1"/>
</dbReference>
<evidence type="ECO:0000256" key="1">
    <source>
        <dbReference type="ARBA" id="ARBA00022679"/>
    </source>
</evidence>
<protein>
    <submittedName>
        <fullName evidence="3">Glycosyltransferase family 1 protein</fullName>
    </submittedName>
</protein>
<dbReference type="PANTHER" id="PTHR46401:SF2">
    <property type="entry name" value="GLYCOSYLTRANSFERASE WBBK-RELATED"/>
    <property type="match status" value="1"/>
</dbReference>
<dbReference type="RefSeq" id="WP_349205402.1">
    <property type="nucleotide sequence ID" value="NZ_JBBMFN010000091.1"/>
</dbReference>
<name>A0ABV1F4I8_9BACI</name>
<keyword evidence="4" id="KW-1185">Reference proteome</keyword>
<proteinExistence type="predicted"/>
<evidence type="ECO:0000313" key="4">
    <source>
        <dbReference type="Proteomes" id="UP001465426"/>
    </source>
</evidence>
<accession>A0ABV1F4I8</accession>
<keyword evidence="1" id="KW-0808">Transferase</keyword>
<dbReference type="SUPFAM" id="SSF53756">
    <property type="entry name" value="UDP-Glycosyltransferase/glycogen phosphorylase"/>
    <property type="match status" value="1"/>
</dbReference>
<sequence>MYQDRLNIGIDGQALLGKRTGVGRYVFELCKELDKLFPNATFFVYSREPIEMPVQSERWVLRMDTFPLKRLCKPWIKFRGTFLCKKDNLDVFWGGTSFLPFLPKKVRKIVTVHDLNYKIVPETMSNIALLQFKLFFEKDILKANYVLCVSKGSSNRLKQFVGREADAIVPPAISETFTKPNKEEILTVFDKFNIKKPYLLAVATFEPRKNLELLISTFLGMKEKGEVPNHQLLLVGGKGWKDERLVALLKNDKTKSIQALGYVDDEDLPALYTGADVFVFPSIYEGFGMPVLEARAVGTKAIATDIPELREAGEEDAIYIDASAQGIRCGILEAIENTSEVNMLDREQYTWEKSAKTIALAMKGNL</sequence>
<dbReference type="Pfam" id="PF00534">
    <property type="entry name" value="Glycos_transf_1"/>
    <property type="match status" value="1"/>
</dbReference>
<organism evidence="3 4">
    <name type="scientific">Niallia hominis</name>
    <dbReference type="NCBI Taxonomy" id="3133173"/>
    <lineage>
        <taxon>Bacteria</taxon>
        <taxon>Bacillati</taxon>
        <taxon>Bacillota</taxon>
        <taxon>Bacilli</taxon>
        <taxon>Bacillales</taxon>
        <taxon>Bacillaceae</taxon>
        <taxon>Niallia</taxon>
    </lineage>
</organism>
<gene>
    <name evidence="3" type="ORF">WMO63_21830</name>
</gene>
<comment type="caution">
    <text evidence="3">The sequence shown here is derived from an EMBL/GenBank/DDBJ whole genome shotgun (WGS) entry which is preliminary data.</text>
</comment>
<feature type="domain" description="Glycosyl transferase family 1" evidence="2">
    <location>
        <begin position="193"/>
        <end position="343"/>
    </location>
</feature>
<dbReference type="CDD" id="cd03809">
    <property type="entry name" value="GT4_MtfB-like"/>
    <property type="match status" value="1"/>
</dbReference>